<dbReference type="GO" id="GO:0003796">
    <property type="term" value="F:lysozyme activity"/>
    <property type="evidence" value="ECO:0007669"/>
    <property type="project" value="InterPro"/>
</dbReference>
<organism evidence="4 5">
    <name type="scientific">Nibribacter ruber</name>
    <dbReference type="NCBI Taxonomy" id="2698458"/>
    <lineage>
        <taxon>Bacteria</taxon>
        <taxon>Pseudomonadati</taxon>
        <taxon>Bacteroidota</taxon>
        <taxon>Cytophagia</taxon>
        <taxon>Cytophagales</taxon>
        <taxon>Hymenobacteraceae</taxon>
        <taxon>Nibribacter</taxon>
    </lineage>
</organism>
<dbReference type="KEGG" id="nib:GU926_12460"/>
<evidence type="ECO:0000256" key="1">
    <source>
        <dbReference type="ARBA" id="ARBA00010646"/>
    </source>
</evidence>
<dbReference type="Proteomes" id="UP000464214">
    <property type="component" value="Chromosome"/>
</dbReference>
<dbReference type="GO" id="GO:0009253">
    <property type="term" value="P:peptidoglycan catabolic process"/>
    <property type="evidence" value="ECO:0007669"/>
    <property type="project" value="InterPro"/>
</dbReference>
<comment type="similarity">
    <text evidence="1">Belongs to the glycosyl hydrolase 25 family.</text>
</comment>
<name>A0A6P1P0J4_9BACT</name>
<dbReference type="InterPro" id="IPR002053">
    <property type="entry name" value="Glyco_hydro_25"/>
</dbReference>
<dbReference type="GO" id="GO:0016998">
    <property type="term" value="P:cell wall macromolecule catabolic process"/>
    <property type="evidence" value="ECO:0007669"/>
    <property type="project" value="InterPro"/>
</dbReference>
<proteinExistence type="inferred from homology"/>
<dbReference type="SMART" id="SM00641">
    <property type="entry name" value="Glyco_25"/>
    <property type="match status" value="1"/>
</dbReference>
<reference evidence="4 5" key="1">
    <citation type="submission" date="2020-01" db="EMBL/GenBank/DDBJ databases">
        <authorList>
            <person name="Kim M."/>
        </authorList>
    </citation>
    <scope>NUCLEOTIDE SEQUENCE [LARGE SCALE GENOMIC DNA]</scope>
    <source>
        <strain evidence="4 5">BT10</strain>
    </source>
</reference>
<dbReference type="PROSITE" id="PS51904">
    <property type="entry name" value="GLYCOSYL_HYDROL_F25_2"/>
    <property type="match status" value="1"/>
</dbReference>
<evidence type="ECO:0000313" key="4">
    <source>
        <dbReference type="EMBL" id="QHL88199.1"/>
    </source>
</evidence>
<dbReference type="PANTHER" id="PTHR34135">
    <property type="entry name" value="LYSOZYME"/>
    <property type="match status" value="1"/>
</dbReference>
<dbReference type="EMBL" id="CP047897">
    <property type="protein sequence ID" value="QHL88199.1"/>
    <property type="molecule type" value="Genomic_DNA"/>
</dbReference>
<dbReference type="InterPro" id="IPR018077">
    <property type="entry name" value="Glyco_hydro_fam25_subgr"/>
</dbReference>
<protein>
    <submittedName>
        <fullName evidence="4">Lysozyme</fullName>
    </submittedName>
</protein>
<keyword evidence="2" id="KW-0378">Hydrolase</keyword>
<dbReference type="Gene3D" id="3.20.20.80">
    <property type="entry name" value="Glycosidases"/>
    <property type="match status" value="1"/>
</dbReference>
<evidence type="ECO:0000256" key="3">
    <source>
        <dbReference type="ARBA" id="ARBA00023295"/>
    </source>
</evidence>
<dbReference type="SUPFAM" id="SSF51445">
    <property type="entry name" value="(Trans)glycosidases"/>
    <property type="match status" value="1"/>
</dbReference>
<gene>
    <name evidence="4" type="ORF">GU926_12460</name>
</gene>
<keyword evidence="5" id="KW-1185">Reference proteome</keyword>
<keyword evidence="3" id="KW-0326">Glycosidase</keyword>
<sequence length="254" mass="29066">MASFFTTAGWRTFTATVLLAGSITLMGANTNSSNFLHGIDVSRYQAEVNWEHVKESNISFAFMKATEGDFLRDPYFKRNWELSRQHGIKRGAYHFYLPWVNVDQQIELFKKTVDLQPGDLAPVLDLETFARDISDAQMRIDIKRWLVGIEDHYGIKPIIYTYQGFYDKKLRGHFAGYKFWIARYKNEEPSTHPNDQMAFWQYSEKGTVKGIKTPVDVNWFYGDINALNTHCLPQPSVAPAAASSSALAQTEPAF</sequence>
<dbReference type="PANTHER" id="PTHR34135:SF2">
    <property type="entry name" value="LYSOZYME"/>
    <property type="match status" value="1"/>
</dbReference>
<accession>A0A6P1P0J4</accession>
<dbReference type="Pfam" id="PF01183">
    <property type="entry name" value="Glyco_hydro_25"/>
    <property type="match status" value="1"/>
</dbReference>
<dbReference type="AlphaFoldDB" id="A0A6P1P0J4"/>
<dbReference type="InterPro" id="IPR017853">
    <property type="entry name" value="GH"/>
</dbReference>
<dbReference type="RefSeq" id="WP_160692339.1">
    <property type="nucleotide sequence ID" value="NZ_CP047897.1"/>
</dbReference>
<dbReference type="GO" id="GO:0016052">
    <property type="term" value="P:carbohydrate catabolic process"/>
    <property type="evidence" value="ECO:0007669"/>
    <property type="project" value="TreeGrafter"/>
</dbReference>
<evidence type="ECO:0000313" key="5">
    <source>
        <dbReference type="Proteomes" id="UP000464214"/>
    </source>
</evidence>
<evidence type="ECO:0000256" key="2">
    <source>
        <dbReference type="ARBA" id="ARBA00022801"/>
    </source>
</evidence>